<name>A0AC35GWY3_9BILA</name>
<dbReference type="WBParaSite" id="PS1159_v2.g9554.t1">
    <property type="protein sequence ID" value="PS1159_v2.g9554.t1"/>
    <property type="gene ID" value="PS1159_v2.g9554"/>
</dbReference>
<proteinExistence type="predicted"/>
<organism evidence="1 2">
    <name type="scientific">Panagrolaimus sp. PS1159</name>
    <dbReference type="NCBI Taxonomy" id="55785"/>
    <lineage>
        <taxon>Eukaryota</taxon>
        <taxon>Metazoa</taxon>
        <taxon>Ecdysozoa</taxon>
        <taxon>Nematoda</taxon>
        <taxon>Chromadorea</taxon>
        <taxon>Rhabditida</taxon>
        <taxon>Tylenchina</taxon>
        <taxon>Panagrolaimomorpha</taxon>
        <taxon>Panagrolaimoidea</taxon>
        <taxon>Panagrolaimidae</taxon>
        <taxon>Panagrolaimus</taxon>
    </lineage>
</organism>
<evidence type="ECO:0000313" key="1">
    <source>
        <dbReference type="Proteomes" id="UP000887580"/>
    </source>
</evidence>
<dbReference type="Proteomes" id="UP000887580">
    <property type="component" value="Unplaced"/>
</dbReference>
<accession>A0AC35GWY3</accession>
<protein>
    <submittedName>
        <fullName evidence="2">Uncharacterized protein</fullName>
    </submittedName>
</protein>
<evidence type="ECO:0000313" key="2">
    <source>
        <dbReference type="WBParaSite" id="PS1159_v2.g9554.t1"/>
    </source>
</evidence>
<sequence>MTTINAYLLPFKDKHGTFTTYTSNENQYNNLNLNQNHKFSANSFFKTSKNVTIEKRKVLNNAYENSIKANLFDEKKDCKKLLNKQRKNLKQIYIESVIQNPFEFSRQQQENDDEEKVPEISEFKASQHLIDPNQMNQHLSDSNEHISISESESETQLDDDKMCILERIKEVYLKAMEAEIEMSKESPETKEEFANTLSRIVAERAKIDPNVAYDTFKEEVLDLFNSEDQVSFIL</sequence>
<reference evidence="2" key="1">
    <citation type="submission" date="2022-11" db="UniProtKB">
        <authorList>
            <consortium name="WormBaseParasite"/>
        </authorList>
    </citation>
    <scope>IDENTIFICATION</scope>
</reference>